<feature type="compositionally biased region" description="Polar residues" evidence="1">
    <location>
        <begin position="180"/>
        <end position="190"/>
    </location>
</feature>
<dbReference type="InterPro" id="IPR019428">
    <property type="entry name" value="7TM_GPCR_serpentine_rcpt_Str"/>
</dbReference>
<feature type="transmembrane region" description="Helical" evidence="2">
    <location>
        <begin position="107"/>
        <end position="127"/>
    </location>
</feature>
<dbReference type="WBParaSite" id="PSAMB.scaffold3083size19728.g20278.t1">
    <property type="protein sequence ID" value="PSAMB.scaffold3083size19728.g20278.t1"/>
    <property type="gene ID" value="PSAMB.scaffold3083size19728.g20278"/>
</dbReference>
<dbReference type="Pfam" id="PF10326">
    <property type="entry name" value="7TM_GPCR_Str"/>
    <property type="match status" value="1"/>
</dbReference>
<keyword evidence="2" id="KW-0812">Transmembrane</keyword>
<proteinExistence type="predicted"/>
<feature type="transmembrane region" description="Helical" evidence="2">
    <location>
        <begin position="16"/>
        <end position="41"/>
    </location>
</feature>
<dbReference type="AlphaFoldDB" id="A0A914W3D5"/>
<organism evidence="3 4">
    <name type="scientific">Plectus sambesii</name>
    <dbReference type="NCBI Taxonomy" id="2011161"/>
    <lineage>
        <taxon>Eukaryota</taxon>
        <taxon>Metazoa</taxon>
        <taxon>Ecdysozoa</taxon>
        <taxon>Nematoda</taxon>
        <taxon>Chromadorea</taxon>
        <taxon>Plectida</taxon>
        <taxon>Plectina</taxon>
        <taxon>Plectoidea</taxon>
        <taxon>Plectidae</taxon>
        <taxon>Plectus</taxon>
    </lineage>
</organism>
<dbReference type="SUPFAM" id="SSF81321">
    <property type="entry name" value="Family A G protein-coupled receptor-like"/>
    <property type="match status" value="1"/>
</dbReference>
<evidence type="ECO:0000313" key="4">
    <source>
        <dbReference type="WBParaSite" id="PSAMB.scaffold3083size19728.g20278.t1"/>
    </source>
</evidence>
<evidence type="ECO:0000313" key="3">
    <source>
        <dbReference type="Proteomes" id="UP000887566"/>
    </source>
</evidence>
<feature type="region of interest" description="Disordered" evidence="1">
    <location>
        <begin position="171"/>
        <end position="198"/>
    </location>
</feature>
<protein>
    <submittedName>
        <fullName evidence="4">G protein-coupled receptor</fullName>
    </submittedName>
</protein>
<name>A0A914W3D5_9BILA</name>
<accession>A0A914W3D5</accession>
<dbReference type="Proteomes" id="UP000887566">
    <property type="component" value="Unplaced"/>
</dbReference>
<evidence type="ECO:0000256" key="1">
    <source>
        <dbReference type="SAM" id="MobiDB-lite"/>
    </source>
</evidence>
<keyword evidence="2" id="KW-1133">Transmembrane helix</keyword>
<reference evidence="4" key="1">
    <citation type="submission" date="2022-11" db="UniProtKB">
        <authorList>
            <consortium name="WormBaseParasite"/>
        </authorList>
    </citation>
    <scope>IDENTIFICATION</scope>
</reference>
<keyword evidence="3" id="KW-1185">Reference proteome</keyword>
<evidence type="ECO:0000256" key="2">
    <source>
        <dbReference type="SAM" id="Phobius"/>
    </source>
</evidence>
<feature type="transmembrane region" description="Helical" evidence="2">
    <location>
        <begin position="62"/>
        <end position="87"/>
    </location>
</feature>
<sequence>MALVNLFGFDQLVDKLYVMVIPALALLIALAYNVAIFVYLSRHMAIVASLKNRKRLMETKQLARATCIQAVSPLLMQLPPVLGIYSLLTTDTDTKGGQSFHWELANIFWLIILFNPFVDGLVTLFIVRTYREMLSQCGHERIRSSEERSTRLAASGVQVIQVELRPLNHLRASNEHNRSKNGVHSTSYNKSPLVRLCD</sequence>
<keyword evidence="2" id="KW-0472">Membrane</keyword>